<dbReference type="GeneTree" id="ENSGT00940000161418"/>
<dbReference type="PANTHER" id="PTHR22747">
    <property type="entry name" value="NUCLEOPLASMIN"/>
    <property type="match status" value="1"/>
</dbReference>
<protein>
    <recommendedName>
        <fullName evidence="13">Alkylated DNA repair protein AlkB homologue 8 N-terminal domain-containing protein</fullName>
    </recommendedName>
</protein>
<dbReference type="AlphaFoldDB" id="A0A8C7DVZ4"/>
<evidence type="ECO:0000256" key="1">
    <source>
        <dbReference type="ARBA" id="ARBA00004123"/>
    </source>
</evidence>
<dbReference type="SUPFAM" id="SSF69203">
    <property type="entry name" value="Nucleoplasmin-like core domain"/>
    <property type="match status" value="1"/>
</dbReference>
<name>A0A8C7DVZ4_NAJNA</name>
<evidence type="ECO:0000256" key="6">
    <source>
        <dbReference type="ARBA" id="ARBA00023242"/>
    </source>
</evidence>
<dbReference type="GO" id="GO:0007338">
    <property type="term" value="P:single fertilization"/>
    <property type="evidence" value="ECO:0007669"/>
    <property type="project" value="UniProtKB-KW"/>
</dbReference>
<evidence type="ECO:0000256" key="4">
    <source>
        <dbReference type="ARBA" id="ARBA00022853"/>
    </source>
</evidence>
<dbReference type="GO" id="GO:0005730">
    <property type="term" value="C:nucleolus"/>
    <property type="evidence" value="ECO:0007669"/>
    <property type="project" value="TreeGrafter"/>
</dbReference>
<evidence type="ECO:0000313" key="12">
    <source>
        <dbReference type="Proteomes" id="UP000694559"/>
    </source>
</evidence>
<evidence type="ECO:0008006" key="13">
    <source>
        <dbReference type="Google" id="ProtNLM"/>
    </source>
</evidence>
<organism evidence="11 12">
    <name type="scientific">Naja naja</name>
    <name type="common">Indian cobra</name>
    <dbReference type="NCBI Taxonomy" id="35670"/>
    <lineage>
        <taxon>Eukaryota</taxon>
        <taxon>Metazoa</taxon>
        <taxon>Chordata</taxon>
        <taxon>Craniata</taxon>
        <taxon>Vertebrata</taxon>
        <taxon>Euteleostomi</taxon>
        <taxon>Lepidosauria</taxon>
        <taxon>Squamata</taxon>
        <taxon>Bifurcata</taxon>
        <taxon>Unidentata</taxon>
        <taxon>Episquamata</taxon>
        <taxon>Toxicofera</taxon>
        <taxon>Serpentes</taxon>
        <taxon>Colubroidea</taxon>
        <taxon>Elapidae</taxon>
        <taxon>Elapinae</taxon>
        <taxon>Naja</taxon>
    </lineage>
</organism>
<proteinExistence type="inferred from homology"/>
<dbReference type="GO" id="GO:0005654">
    <property type="term" value="C:nucleoplasm"/>
    <property type="evidence" value="ECO:0007669"/>
    <property type="project" value="TreeGrafter"/>
</dbReference>
<dbReference type="GO" id="GO:0042393">
    <property type="term" value="F:histone binding"/>
    <property type="evidence" value="ECO:0007669"/>
    <property type="project" value="TreeGrafter"/>
</dbReference>
<dbReference type="Pfam" id="PF09004">
    <property type="entry name" value="ALKBH8_N"/>
    <property type="match status" value="1"/>
</dbReference>
<keyword evidence="8" id="KW-1133">Transmembrane helix</keyword>
<evidence type="ECO:0000259" key="9">
    <source>
        <dbReference type="Pfam" id="PF03066"/>
    </source>
</evidence>
<feature type="domain" description="Nucleoplasmin core" evidence="9">
    <location>
        <begin position="31"/>
        <end position="100"/>
    </location>
</feature>
<keyword evidence="4" id="KW-0156">Chromatin regulator</keyword>
<dbReference type="InterPro" id="IPR024057">
    <property type="entry name" value="Nucleoplasmin_core_dom"/>
</dbReference>
<dbReference type="GO" id="GO:0016706">
    <property type="term" value="F:2-oxoglutarate-dependent dioxygenase activity"/>
    <property type="evidence" value="ECO:0007669"/>
    <property type="project" value="InterPro"/>
</dbReference>
<evidence type="ECO:0000313" key="11">
    <source>
        <dbReference type="Ensembl" id="ENSNNAP00000011309.1"/>
    </source>
</evidence>
<feature type="domain" description="Alkylated DNA repair protein AlkB homologue 8 N-terminal" evidence="10">
    <location>
        <begin position="106"/>
        <end position="145"/>
    </location>
</feature>
<dbReference type="GO" id="GO:0005737">
    <property type="term" value="C:cytoplasm"/>
    <property type="evidence" value="ECO:0007669"/>
    <property type="project" value="TreeGrafter"/>
</dbReference>
<dbReference type="GO" id="GO:0006338">
    <property type="term" value="P:chromatin remodeling"/>
    <property type="evidence" value="ECO:0007669"/>
    <property type="project" value="TreeGrafter"/>
</dbReference>
<keyword evidence="7" id="KW-0278">Fertilization</keyword>
<evidence type="ECO:0000256" key="8">
    <source>
        <dbReference type="SAM" id="Phobius"/>
    </source>
</evidence>
<reference evidence="11" key="1">
    <citation type="submission" date="2025-08" db="UniProtKB">
        <authorList>
            <consortium name="Ensembl"/>
        </authorList>
    </citation>
    <scope>IDENTIFICATION</scope>
</reference>
<keyword evidence="8" id="KW-0812">Transmembrane</keyword>
<evidence type="ECO:0000256" key="3">
    <source>
        <dbReference type="ARBA" id="ARBA00022473"/>
    </source>
</evidence>
<accession>A0A8C7DVZ4</accession>
<dbReference type="GO" id="GO:0045740">
    <property type="term" value="P:positive regulation of DNA replication"/>
    <property type="evidence" value="ECO:0007669"/>
    <property type="project" value="TreeGrafter"/>
</dbReference>
<dbReference type="Proteomes" id="UP000694559">
    <property type="component" value="Unplaced"/>
</dbReference>
<dbReference type="Ensembl" id="ENSNNAT00000011827.1">
    <property type="protein sequence ID" value="ENSNNAP00000011309.1"/>
    <property type="gene ID" value="ENSNNAG00000007549.1"/>
</dbReference>
<dbReference type="OrthoDB" id="6075101at2759"/>
<feature type="transmembrane region" description="Helical" evidence="8">
    <location>
        <begin position="136"/>
        <end position="160"/>
    </location>
</feature>
<dbReference type="GO" id="GO:0003682">
    <property type="term" value="F:chromatin binding"/>
    <property type="evidence" value="ECO:0007669"/>
    <property type="project" value="TreeGrafter"/>
</dbReference>
<reference evidence="11" key="2">
    <citation type="submission" date="2025-09" db="UniProtKB">
        <authorList>
            <consortium name="Ensembl"/>
        </authorList>
    </citation>
    <scope>IDENTIFICATION</scope>
</reference>
<keyword evidence="3" id="KW-0217">Developmental protein</keyword>
<keyword evidence="12" id="KW-1185">Reference proteome</keyword>
<evidence type="ECO:0000259" key="10">
    <source>
        <dbReference type="Pfam" id="PF09004"/>
    </source>
</evidence>
<dbReference type="GO" id="GO:0003723">
    <property type="term" value="F:RNA binding"/>
    <property type="evidence" value="ECO:0007669"/>
    <property type="project" value="TreeGrafter"/>
</dbReference>
<comment type="subcellular location">
    <subcellularLocation>
        <location evidence="1">Nucleus</location>
    </subcellularLocation>
</comment>
<keyword evidence="6" id="KW-0539">Nucleus</keyword>
<dbReference type="InterPro" id="IPR036824">
    <property type="entry name" value="Nucleoplasmin_core_dom_sf"/>
</dbReference>
<keyword evidence="5" id="KW-0143">Chaperone</keyword>
<dbReference type="PANTHER" id="PTHR22747:SF14">
    <property type="entry name" value="NUCLEOPLASMIN-2"/>
    <property type="match status" value="1"/>
</dbReference>
<evidence type="ECO:0000256" key="7">
    <source>
        <dbReference type="ARBA" id="ARBA00023279"/>
    </source>
</evidence>
<dbReference type="Gene3D" id="2.60.120.340">
    <property type="entry name" value="Nucleoplasmin core domain"/>
    <property type="match status" value="1"/>
</dbReference>
<evidence type="ECO:0000256" key="2">
    <source>
        <dbReference type="ARBA" id="ARBA00010744"/>
    </source>
</evidence>
<dbReference type="GO" id="GO:0008168">
    <property type="term" value="F:methyltransferase activity"/>
    <property type="evidence" value="ECO:0007669"/>
    <property type="project" value="InterPro"/>
</dbReference>
<keyword evidence="8" id="KW-0472">Membrane</keyword>
<sequence length="232" mass="26337">VRMQYCRLTLPMARSSILTGLRLTQPSILPRWICLGENAKDEFHVVEIVPPKSSIISTPVHIATLKLSILPMVTGLDLTPPITFRLKSGSGPVYLAGQHVTEDLTWGTHIEALVKRAQQRLYCLRLLRKQQLNEKLLVTFYHCTIVSILTYCHTICVWFANCTGADRTALQRVRFIAQRIIGCPLPALEEPYSSHCLKKVQNILKDPSSSWAPFFLTITIWQTVQDNKNKDK</sequence>
<comment type="similarity">
    <text evidence="2">Belongs to the nucleoplasmin family.</text>
</comment>
<dbReference type="InterPro" id="IPR015095">
    <property type="entry name" value="AlkB_hom8_N"/>
</dbReference>
<evidence type="ECO:0000256" key="5">
    <source>
        <dbReference type="ARBA" id="ARBA00023186"/>
    </source>
</evidence>
<dbReference type="Pfam" id="PF03066">
    <property type="entry name" value="Nucleoplasmin"/>
    <property type="match status" value="1"/>
</dbReference>
<dbReference type="InterPro" id="IPR004301">
    <property type="entry name" value="Nucleoplasmin"/>
</dbReference>